<dbReference type="AlphaFoldDB" id="A0A0M4CPG3"/>
<name>A0A0M4CPG3_9CORY</name>
<dbReference type="InterPro" id="IPR051676">
    <property type="entry name" value="UPF0053_domain"/>
</dbReference>
<evidence type="ECO:0000259" key="7">
    <source>
        <dbReference type="PROSITE" id="PS51846"/>
    </source>
</evidence>
<keyword evidence="4 5" id="KW-0472">Membrane</keyword>
<evidence type="ECO:0000256" key="3">
    <source>
        <dbReference type="PROSITE-ProRule" id="PRU00703"/>
    </source>
</evidence>
<dbReference type="InterPro" id="IPR000644">
    <property type="entry name" value="CBS_dom"/>
</dbReference>
<evidence type="ECO:0000256" key="1">
    <source>
        <dbReference type="ARBA" id="ARBA00004651"/>
    </source>
</evidence>
<dbReference type="InterPro" id="IPR002550">
    <property type="entry name" value="CNNM"/>
</dbReference>
<keyword evidence="4 5" id="KW-0812">Transmembrane</keyword>
<dbReference type="PROSITE" id="PS51371">
    <property type="entry name" value="CBS"/>
    <property type="match status" value="1"/>
</dbReference>
<dbReference type="SUPFAM" id="SSF54631">
    <property type="entry name" value="CBS-domain pair"/>
    <property type="match status" value="1"/>
</dbReference>
<dbReference type="STRING" id="931089.CDES_05810"/>
<evidence type="ECO:0000259" key="6">
    <source>
        <dbReference type="PROSITE" id="PS51371"/>
    </source>
</evidence>
<evidence type="ECO:0000313" key="9">
    <source>
        <dbReference type="Proteomes" id="UP000068067"/>
    </source>
</evidence>
<sequence length="338" mass="36757">MSEWYIALPVTVLLITLSAFFVIIEFALLAARRNRLEETVETSRSSRAALRSLNELTLMLAGAQLGITMVTFALGAITKPWVHYAMMPLFEWMNIPLAIADVIAFILALFIVTFLHLVIGEMAPKSWAIAHPETALRAISIPARGFINLMRPLLQWINKMANALVRKAGETPIDRAAAGGYDADTLRALVEHSHSTGALDELSATQINSIIELEKTTLSDALGNSSTAPIALGATATAADVQAAAKRSGHLRVLIDAPSHPAPNVIHVRDTLGAHPEEEASKWSRPILTLPESTTMQDALEVMRAQNEQIAAVVDSAEKVIGVITWDHILRYVWPAKA</sequence>
<dbReference type="PANTHER" id="PTHR43099">
    <property type="entry name" value="UPF0053 PROTEIN YRKA"/>
    <property type="match status" value="1"/>
</dbReference>
<dbReference type="KEGG" id="cdx:CDES_05810"/>
<dbReference type="Pfam" id="PF01595">
    <property type="entry name" value="CNNM"/>
    <property type="match status" value="1"/>
</dbReference>
<evidence type="ECO:0000256" key="2">
    <source>
        <dbReference type="ARBA" id="ARBA00022475"/>
    </source>
</evidence>
<dbReference type="SMART" id="SM00116">
    <property type="entry name" value="CBS"/>
    <property type="match status" value="1"/>
</dbReference>
<keyword evidence="2" id="KW-1003">Cell membrane</keyword>
<dbReference type="InterPro" id="IPR046342">
    <property type="entry name" value="CBS_dom_sf"/>
</dbReference>
<dbReference type="EMBL" id="CP009220">
    <property type="protein sequence ID" value="ALC05592.1"/>
    <property type="molecule type" value="Genomic_DNA"/>
</dbReference>
<keyword evidence="9" id="KW-1185">Reference proteome</keyword>
<feature type="transmembrane region" description="Helical" evidence="5">
    <location>
        <begin position="97"/>
        <end position="119"/>
    </location>
</feature>
<evidence type="ECO:0000256" key="4">
    <source>
        <dbReference type="PROSITE-ProRule" id="PRU01193"/>
    </source>
</evidence>
<proteinExistence type="predicted"/>
<organism evidence="8 9">
    <name type="scientific">Corynebacterium deserti GIMN1.010</name>
    <dbReference type="NCBI Taxonomy" id="931089"/>
    <lineage>
        <taxon>Bacteria</taxon>
        <taxon>Bacillati</taxon>
        <taxon>Actinomycetota</taxon>
        <taxon>Actinomycetes</taxon>
        <taxon>Mycobacteriales</taxon>
        <taxon>Corynebacteriaceae</taxon>
        <taxon>Corynebacterium</taxon>
    </lineage>
</organism>
<dbReference type="PANTHER" id="PTHR43099:SF5">
    <property type="entry name" value="HLYC_CORC FAMILY TRANSPORTER"/>
    <property type="match status" value="1"/>
</dbReference>
<feature type="transmembrane region" description="Helical" evidence="5">
    <location>
        <begin position="6"/>
        <end position="31"/>
    </location>
</feature>
<evidence type="ECO:0008006" key="10">
    <source>
        <dbReference type="Google" id="ProtNLM"/>
    </source>
</evidence>
<dbReference type="RefSeq" id="WP_053544643.1">
    <property type="nucleotide sequence ID" value="NZ_CP009220.1"/>
</dbReference>
<accession>A0A0M4CPG3</accession>
<feature type="transmembrane region" description="Helical" evidence="5">
    <location>
        <begin position="52"/>
        <end position="77"/>
    </location>
</feature>
<dbReference type="PROSITE" id="PS51846">
    <property type="entry name" value="CNNM"/>
    <property type="match status" value="1"/>
</dbReference>
<feature type="domain" description="CNNM transmembrane" evidence="7">
    <location>
        <begin position="1"/>
        <end position="203"/>
    </location>
</feature>
<feature type="domain" description="CBS" evidence="6">
    <location>
        <begin position="283"/>
        <end position="338"/>
    </location>
</feature>
<evidence type="ECO:0000256" key="5">
    <source>
        <dbReference type="SAM" id="Phobius"/>
    </source>
</evidence>
<evidence type="ECO:0000313" key="8">
    <source>
        <dbReference type="EMBL" id="ALC05592.1"/>
    </source>
</evidence>
<dbReference type="PATRIC" id="fig|931089.4.peg.1180"/>
<keyword evidence="4 5" id="KW-1133">Transmembrane helix</keyword>
<dbReference type="OrthoDB" id="110231at2"/>
<dbReference type="Gene3D" id="3.90.1280.20">
    <property type="match status" value="1"/>
</dbReference>
<dbReference type="Pfam" id="PF00571">
    <property type="entry name" value="CBS"/>
    <property type="match status" value="1"/>
</dbReference>
<dbReference type="Gene3D" id="3.10.580.10">
    <property type="entry name" value="CBS-domain"/>
    <property type="match status" value="1"/>
</dbReference>
<keyword evidence="3" id="KW-0129">CBS domain</keyword>
<dbReference type="Proteomes" id="UP000068067">
    <property type="component" value="Chromosome"/>
</dbReference>
<dbReference type="GO" id="GO:0005886">
    <property type="term" value="C:plasma membrane"/>
    <property type="evidence" value="ECO:0007669"/>
    <property type="project" value="UniProtKB-SubCell"/>
</dbReference>
<comment type="subcellular location">
    <subcellularLocation>
        <location evidence="1">Cell membrane</location>
        <topology evidence="1">Multi-pass membrane protein</topology>
    </subcellularLocation>
</comment>
<reference evidence="8 9" key="1">
    <citation type="submission" date="2014-08" db="EMBL/GenBank/DDBJ databases">
        <title>Complete genome sequence of Corynebacterium deserti GIMN1.010 (=DSM 45689), isolated from desert sand in western China.</title>
        <authorList>
            <person name="Ruckert C."/>
            <person name="Albersmeier A."/>
            <person name="Kalinowski J."/>
        </authorList>
    </citation>
    <scope>NUCLEOTIDE SEQUENCE [LARGE SCALE GENOMIC DNA]</scope>
    <source>
        <strain evidence="8 9">GIMN1.010</strain>
    </source>
</reference>
<protein>
    <recommendedName>
        <fullName evidence="10">CBS domain-containing protein</fullName>
    </recommendedName>
</protein>
<gene>
    <name evidence="8" type="ORF">CDES_05810</name>
</gene>